<feature type="domain" description="Aminoglycoside phosphotransferase" evidence="1">
    <location>
        <begin position="61"/>
        <end position="239"/>
    </location>
</feature>
<evidence type="ECO:0000259" key="1">
    <source>
        <dbReference type="Pfam" id="PF01636"/>
    </source>
</evidence>
<dbReference type="Proteomes" id="UP000177152">
    <property type="component" value="Unassembled WGS sequence"/>
</dbReference>
<evidence type="ECO:0000313" key="3">
    <source>
        <dbReference type="Proteomes" id="UP000177152"/>
    </source>
</evidence>
<accession>A0A1G2K5A8</accession>
<comment type="caution">
    <text evidence="2">The sequence shown here is derived from an EMBL/GenBank/DDBJ whole genome shotgun (WGS) entry which is preliminary data.</text>
</comment>
<reference evidence="2 3" key="1">
    <citation type="journal article" date="2016" name="Nat. Commun.">
        <title>Thousands of microbial genomes shed light on interconnected biogeochemical processes in an aquifer system.</title>
        <authorList>
            <person name="Anantharaman K."/>
            <person name="Brown C.T."/>
            <person name="Hug L.A."/>
            <person name="Sharon I."/>
            <person name="Castelle C.J."/>
            <person name="Probst A.J."/>
            <person name="Thomas B.C."/>
            <person name="Singh A."/>
            <person name="Wilkins M.J."/>
            <person name="Karaoz U."/>
            <person name="Brodie E.L."/>
            <person name="Williams K.H."/>
            <person name="Hubbard S.S."/>
            <person name="Banfield J.F."/>
        </authorList>
    </citation>
    <scope>NUCLEOTIDE SEQUENCE [LARGE SCALE GENOMIC DNA]</scope>
</reference>
<dbReference type="InterPro" id="IPR011009">
    <property type="entry name" value="Kinase-like_dom_sf"/>
</dbReference>
<dbReference type="EMBL" id="MHQC01000032">
    <property type="protein sequence ID" value="OGZ94607.1"/>
    <property type="molecule type" value="Genomic_DNA"/>
</dbReference>
<dbReference type="Gene3D" id="3.90.1200.10">
    <property type="match status" value="1"/>
</dbReference>
<name>A0A1G2K5A8_9BACT</name>
<sequence length="314" mass="35669">MKIEPMNTFHSDEERKVELTPTEEKILLGVSADYRSIVKAEYFDNYDLPCPVLVTIKTAGGNLVDVVLRQNRHGEVRTEIQMFHALEEFGLPVPKVLAGPFQNDAGESEVVYSLLPGENLQKLSMRSEDGLQEAKRLLVSAVLILMNATPFIEKHEVAKLMPRFTLAMELEDLNKEDNQWFHEKVFQEAVDYLRNVLKNVDTPLVISNGDYQPGNFLAKDGKITGYLDFESASFQDPMMGFVKYPIYDLLPLSRTDIVDTFLYQKGFSKNDFKLRLALGCLKTLRKEIPIAGGDAEMEEYRGRVLKLLSQSISH</sequence>
<evidence type="ECO:0000313" key="2">
    <source>
        <dbReference type="EMBL" id="OGZ94607.1"/>
    </source>
</evidence>
<dbReference type="Pfam" id="PF01636">
    <property type="entry name" value="APH"/>
    <property type="match status" value="1"/>
</dbReference>
<dbReference type="InterPro" id="IPR051678">
    <property type="entry name" value="AGP_Transferase"/>
</dbReference>
<protein>
    <recommendedName>
        <fullName evidence="1">Aminoglycoside phosphotransferase domain-containing protein</fullName>
    </recommendedName>
</protein>
<gene>
    <name evidence="2" type="ORF">A2633_01150</name>
</gene>
<dbReference type="PANTHER" id="PTHR21310">
    <property type="entry name" value="AMINOGLYCOSIDE PHOSPHOTRANSFERASE-RELATED-RELATED"/>
    <property type="match status" value="1"/>
</dbReference>
<dbReference type="AlphaFoldDB" id="A0A1G2K5A8"/>
<dbReference type="PANTHER" id="PTHR21310:SF15">
    <property type="entry name" value="AMINOGLYCOSIDE PHOSPHOTRANSFERASE DOMAIN-CONTAINING PROTEIN"/>
    <property type="match status" value="1"/>
</dbReference>
<dbReference type="InterPro" id="IPR002575">
    <property type="entry name" value="Aminoglycoside_PTrfase"/>
</dbReference>
<organism evidence="2 3">
    <name type="scientific">Candidatus Sungbacteria bacterium RIFCSPHIGHO2_01_FULL_47_32</name>
    <dbReference type="NCBI Taxonomy" id="1802264"/>
    <lineage>
        <taxon>Bacteria</taxon>
        <taxon>Candidatus Sungiibacteriota</taxon>
    </lineage>
</organism>
<dbReference type="SUPFAM" id="SSF56112">
    <property type="entry name" value="Protein kinase-like (PK-like)"/>
    <property type="match status" value="1"/>
</dbReference>
<proteinExistence type="predicted"/>